<protein>
    <submittedName>
        <fullName evidence="1">CoF synthetase</fullName>
    </submittedName>
</protein>
<accession>A0A7L4ZWC3</accession>
<dbReference type="EMBL" id="VTWU01000001">
    <property type="protein sequence ID" value="KAA9339093.1"/>
    <property type="molecule type" value="Genomic_DNA"/>
</dbReference>
<proteinExistence type="predicted"/>
<dbReference type="PANTHER" id="PTHR43845:SF1">
    <property type="entry name" value="BLR5969 PROTEIN"/>
    <property type="match status" value="1"/>
</dbReference>
<keyword evidence="2" id="KW-1185">Reference proteome</keyword>
<evidence type="ECO:0000313" key="2">
    <source>
        <dbReference type="Proteomes" id="UP000326380"/>
    </source>
</evidence>
<gene>
    <name evidence="1" type="ORF">F0P96_00195</name>
</gene>
<dbReference type="AlphaFoldDB" id="A0A7L4ZWC3"/>
<dbReference type="PANTHER" id="PTHR43845">
    <property type="entry name" value="BLR5969 PROTEIN"/>
    <property type="match status" value="1"/>
</dbReference>
<name>A0A7L4ZWC3_9BACT</name>
<reference evidence="1 2" key="1">
    <citation type="submission" date="2019-09" db="EMBL/GenBank/DDBJ databases">
        <title>Genome sequence of Hymenobacter sp. M3.</title>
        <authorList>
            <person name="Srinivasan S."/>
        </authorList>
    </citation>
    <scope>NUCLEOTIDE SEQUENCE [LARGE SCALE GENOMIC DNA]</scope>
    <source>
        <strain evidence="1 2">M3</strain>
    </source>
</reference>
<comment type="caution">
    <text evidence="1">The sequence shown here is derived from an EMBL/GenBank/DDBJ whole genome shotgun (WGS) entry which is preliminary data.</text>
</comment>
<organism evidence="1 2">
    <name type="scientific">Hymenobacter busanensis</name>
    <dbReference type="NCBI Taxonomy" id="2607656"/>
    <lineage>
        <taxon>Bacteria</taxon>
        <taxon>Pseudomonadati</taxon>
        <taxon>Bacteroidota</taxon>
        <taxon>Cytophagia</taxon>
        <taxon>Cytophagales</taxon>
        <taxon>Hymenobacteraceae</taxon>
        <taxon>Hymenobacter</taxon>
    </lineage>
</organism>
<dbReference type="SUPFAM" id="SSF56801">
    <property type="entry name" value="Acetyl-CoA synthetase-like"/>
    <property type="match status" value="1"/>
</dbReference>
<dbReference type="Proteomes" id="UP000326380">
    <property type="component" value="Unassembled WGS sequence"/>
</dbReference>
<evidence type="ECO:0000313" key="1">
    <source>
        <dbReference type="EMBL" id="KAA9339093.1"/>
    </source>
</evidence>
<sequence>MKSAAIFALVQFLQLWRKLLELSDPTMQLLFLPGMEATRWNIGRLKAWTVYRRARRTAPAYRTFLDAHPAAPARFHGLVPDLSTLPVMDKDNYVKPYSIAERCFGGRVPAEGVIVDESSGSSGQATHWVRSRAERQANKRMLEFGLRQLLGPGPCFVINAFAMGPWATGVNVTMAFTDVSMLKSTGPDVPKIEHTLQFFGPAHRYVIMGYPPFLKLLADTADLDWAQYDVTLIYGGEGMSELMRDYLLRKGIRRVYGSLGASDLELNLAAETDFSIALRKALMTNPQLAAKLLKYPGALPVAFQFNPADFVIEESAAGELLVTLCRPTYLAPKIRYNIHDRGQVIRYPELKRILAECGLRPEDLCLKHTDLPLLLHYGRADMTVAYFGCKIALPDVQEALMRTPGLAERVHSFTLFTAEDTQANKQLRVCFELLAAQRFVALDKAALSAAFFAELQAVNQDFRESWRMIPVENRPQVEFYPYHTGPFKDSDLRIKLRYIQAA</sequence>
<dbReference type="InterPro" id="IPR042099">
    <property type="entry name" value="ANL_N_sf"/>
</dbReference>
<dbReference type="Gene3D" id="3.40.50.12780">
    <property type="entry name" value="N-terminal domain of ligase-like"/>
    <property type="match status" value="1"/>
</dbReference>
<dbReference type="RefSeq" id="WP_151076741.1">
    <property type="nucleotide sequence ID" value="NZ_CP047647.1"/>
</dbReference>